<accession>A0A7L3GEH0</accession>
<sequence length="1313" mass="145007">KEMEKEDESSDDDIESSLPQDPETCLQMNHVYQEVIQEKLEEVELLIAQNKEQQKEIMCELGGPKTAKAGDGRNLPTNIFLGHFMKPYFKDKTTGIGPPSNEDAKEKAAQGIKSFEQLLSKKWKSGEKTLLQKSVVSDRLQRLLQPKLLKMSYWNQKLEKVKTEMEKQILEKQIKEVEQEIEAINQLPESDLLGNRFDEHDWEKISNIHFDGQRSSEELRKFWQNWEHPSINKKEWTEEEIEKLKTIAAKHGYLDWQTIAQELGTNRTPFQCLQKYQVYNKDLKRKEWTKDEDQMLLELVQEMRVGSHIPYKKIAYYMEGRDSAQLIYRWTKSVDPSLKKGPWTPEEDAMLLAAVKKYGERDWYKIRTEVPGRSDAQCRDRYLKALHCDVKKGKWSLEEEEQLIELVEKHGLGHWSKIASELPHRTGSQCLSKWKLMIGSKKKRRRPTKRRHMEESSSSSESSSEDIELDLTDSSEEETTSKEECAFPSIDLWIPTRTNTQEPNEGRYQTPSLFSPASSDAKTSSSEVPSAASELNTLLRGIARPHSTDIIVKNPILSLLSFLVCFCFKASRCGKQVLRVTLENVRRVLRNNTCFQRKLVSASSILKPSATVLTKVPGVSTSAGQKLQGLQNITEKTYRQERERLRRMNLDRKLLMAVTPWVGNVLLPCTLQTGKMAFHQTKADSIQEKIKSVSLASTPLFTLFIQLFQIDTNGCMKIIRERRLRQSELLRANARRPQQVLHVVCFEAFPAEDLTKVEIFNCVWPVGAVCTSAAAFQGGAPAVQGALPAQGQRQKPKTVSELLREKRLRESRAKKAMQRTVFVAPQMLVSGPLIIQHSPQQIIPSAQAGSKPAAVGCANSQVQCAPAPLPAFTSVAGSTSAVVLENHSSSVPETGESPGSSQGTELQSNKELKEQALEMVPVGIESGTNKLSLSTPVTCELNSNGSQQRPVNLLPALVTPQTGSHLIPNSILPFTWVVTPQALLSTAVQTVVGVPQGLPAAAVRSQCPTTVTSNGLGVPPVPAGANTPYPSSAETKAPSAQLTEGVPLGKTANHSTVLLPMTSVSPGCTTSSVSSATPACSGGFSKASDPSAAQSAPPPDAPALHAVLLPQTQPPASTEGSDSQRVTSDCCAARALKNRPIAAKPPTMQPADSAPQPTTSSAEKNQLDFSLISLEDEGLVKEWLTGKQGVQVPSLQNRLPYLPPFLCNLKTLSKLLLQKAALEEQAACLLPSDASQDEGTGVDLHAIGELVQQKLGDNPAYLLLKARFLAAFTLPAVLATLPPPKVTTTLSASRKQYEESDEEEWQSEEDVSG</sequence>
<feature type="domain" description="HTH myb-type" evidence="14">
    <location>
        <begin position="335"/>
        <end position="390"/>
    </location>
</feature>
<dbReference type="SUPFAM" id="SSF46689">
    <property type="entry name" value="Homeodomain-like"/>
    <property type="match status" value="3"/>
</dbReference>
<evidence type="ECO:0000256" key="5">
    <source>
        <dbReference type="ARBA" id="ARBA00023163"/>
    </source>
</evidence>
<evidence type="ECO:0000256" key="2">
    <source>
        <dbReference type="ARBA" id="ARBA00022737"/>
    </source>
</evidence>
<dbReference type="InterPro" id="IPR017930">
    <property type="entry name" value="Myb_dom"/>
</dbReference>
<dbReference type="InterPro" id="IPR051575">
    <property type="entry name" value="Myb-like_DNA-bd"/>
</dbReference>
<feature type="domain" description="HTH myb-type" evidence="14">
    <location>
        <begin position="228"/>
        <end position="284"/>
    </location>
</feature>
<dbReference type="CDD" id="cd00167">
    <property type="entry name" value="SANT"/>
    <property type="match status" value="3"/>
</dbReference>
<dbReference type="PROSITE" id="PS51293">
    <property type="entry name" value="SANT"/>
    <property type="match status" value="2"/>
</dbReference>
<keyword evidence="6" id="KW-0539">Nucleus</keyword>
<dbReference type="InterPro" id="IPR009057">
    <property type="entry name" value="Homeodomain-like_sf"/>
</dbReference>
<feature type="region of interest" description="Disordered" evidence="11">
    <location>
        <begin position="1079"/>
        <end position="1103"/>
    </location>
</feature>
<dbReference type="GO" id="GO:0000978">
    <property type="term" value="F:RNA polymerase II cis-regulatory region sequence-specific DNA binding"/>
    <property type="evidence" value="ECO:0007669"/>
    <property type="project" value="TreeGrafter"/>
</dbReference>
<dbReference type="Pfam" id="PF00249">
    <property type="entry name" value="Myb_DNA-binding"/>
    <property type="match status" value="2"/>
</dbReference>
<feature type="compositionally biased region" description="Acidic residues" evidence="11">
    <location>
        <begin position="1"/>
        <end position="15"/>
    </location>
</feature>
<dbReference type="Gene3D" id="1.10.10.60">
    <property type="entry name" value="Homeodomain-like"/>
    <property type="match status" value="4"/>
</dbReference>
<evidence type="ECO:0000256" key="4">
    <source>
        <dbReference type="ARBA" id="ARBA00023125"/>
    </source>
</evidence>
<dbReference type="PROSITE" id="PS51294">
    <property type="entry name" value="HTH_MYB"/>
    <property type="match status" value="3"/>
</dbReference>
<keyword evidence="10" id="KW-0175">Coiled coil</keyword>
<evidence type="ECO:0000313" key="16">
    <source>
        <dbReference type="Proteomes" id="UP000528690"/>
    </source>
</evidence>
<evidence type="ECO:0000256" key="7">
    <source>
        <dbReference type="ARBA" id="ARBA00025193"/>
    </source>
</evidence>
<evidence type="ECO:0000259" key="13">
    <source>
        <dbReference type="PROSITE" id="PS51293"/>
    </source>
</evidence>
<feature type="compositionally biased region" description="Basic residues" evidence="11">
    <location>
        <begin position="440"/>
        <end position="451"/>
    </location>
</feature>
<feature type="domain" description="HTH myb-type" evidence="14">
    <location>
        <begin position="391"/>
        <end position="442"/>
    </location>
</feature>
<feature type="coiled-coil region" evidence="10">
    <location>
        <begin position="155"/>
        <end position="187"/>
    </location>
</feature>
<keyword evidence="3" id="KW-0805">Transcription regulation</keyword>
<keyword evidence="16" id="KW-1185">Reference proteome</keyword>
<feature type="compositionally biased region" description="Low complexity" evidence="11">
    <location>
        <begin position="515"/>
        <end position="526"/>
    </location>
</feature>
<dbReference type="Pfam" id="PF13921">
    <property type="entry name" value="Myb_DNA-bind_6"/>
    <property type="match status" value="1"/>
</dbReference>
<dbReference type="GO" id="GO:0019185">
    <property type="term" value="C:snRNA-activating protein complex"/>
    <property type="evidence" value="ECO:0007669"/>
    <property type="project" value="TreeGrafter"/>
</dbReference>
<feature type="compositionally biased region" description="Polar residues" evidence="11">
    <location>
        <begin position="496"/>
        <end position="513"/>
    </location>
</feature>
<feature type="domain" description="Myb-like" evidence="12">
    <location>
        <begin position="335"/>
        <end position="386"/>
    </location>
</feature>
<evidence type="ECO:0000259" key="14">
    <source>
        <dbReference type="PROSITE" id="PS51294"/>
    </source>
</evidence>
<dbReference type="PANTHER" id="PTHR46621">
    <property type="entry name" value="SNRNA-ACTIVATING PROTEIN COMPLEX SUBUNIT 4"/>
    <property type="match status" value="1"/>
</dbReference>
<feature type="region of interest" description="Disordered" evidence="11">
    <location>
        <begin position="440"/>
        <end position="483"/>
    </location>
</feature>
<feature type="region of interest" description="Disordered" evidence="11">
    <location>
        <begin position="1139"/>
        <end position="1163"/>
    </location>
</feature>
<feature type="domain" description="Myb-like" evidence="12">
    <location>
        <begin position="282"/>
        <end position="334"/>
    </location>
</feature>
<evidence type="ECO:0000256" key="6">
    <source>
        <dbReference type="ARBA" id="ARBA00023242"/>
    </source>
</evidence>
<comment type="function">
    <text evidence="7">Part of the SNAPc complex required for the transcription of both RNA polymerase II and III small-nuclear RNA genes. Binds to the proximal sequence element (PSE), a non-TATA-box basal promoter element common to these 2 types of genes. Recruits TBP and BRF2 to the U6 snRNA TATA box.</text>
</comment>
<proteinExistence type="predicted"/>
<dbReference type="FunFam" id="1.10.10.60:FF:000321">
    <property type="entry name" value="Small nuclear RNA-activating complex, polypeptide 4"/>
    <property type="match status" value="1"/>
</dbReference>
<dbReference type="FunFam" id="1.10.10.60:FF:000016">
    <property type="entry name" value="Transcriptional activator Myb isoform A"/>
    <property type="match status" value="1"/>
</dbReference>
<dbReference type="InterPro" id="IPR001005">
    <property type="entry name" value="SANT/Myb"/>
</dbReference>
<dbReference type="PANTHER" id="PTHR46621:SF1">
    <property type="entry name" value="SNRNA-ACTIVATING PROTEIN COMPLEX SUBUNIT 4"/>
    <property type="match status" value="1"/>
</dbReference>
<feature type="domain" description="SANT" evidence="13">
    <location>
        <begin position="390"/>
        <end position="439"/>
    </location>
</feature>
<feature type="region of interest" description="Disordered" evidence="11">
    <location>
        <begin position="1"/>
        <end position="23"/>
    </location>
</feature>
<feature type="region of interest" description="Disordered" evidence="11">
    <location>
        <begin position="1290"/>
        <end position="1313"/>
    </location>
</feature>
<dbReference type="InterPro" id="IPR017884">
    <property type="entry name" value="SANT_dom"/>
</dbReference>
<feature type="compositionally biased region" description="Acidic residues" evidence="11">
    <location>
        <begin position="1299"/>
        <end position="1313"/>
    </location>
</feature>
<feature type="region of interest" description="Disordered" evidence="11">
    <location>
        <begin position="1014"/>
        <end position="1038"/>
    </location>
</feature>
<feature type="domain" description="Myb-like" evidence="12">
    <location>
        <begin position="387"/>
        <end position="438"/>
    </location>
</feature>
<protein>
    <recommendedName>
        <fullName evidence="8">snRNA-activating protein complex subunit 4</fullName>
    </recommendedName>
    <alternativeName>
        <fullName evidence="9">snRNA-activating protein complex 190 kDa subunit</fullName>
    </alternativeName>
</protein>
<feature type="compositionally biased region" description="Polar residues" evidence="11">
    <location>
        <begin position="885"/>
        <end position="907"/>
    </location>
</feature>
<evidence type="ECO:0000256" key="9">
    <source>
        <dbReference type="ARBA" id="ARBA00079701"/>
    </source>
</evidence>
<reference evidence="15 16" key="1">
    <citation type="submission" date="2019-09" db="EMBL/GenBank/DDBJ databases">
        <title>Bird 10,000 Genomes (B10K) Project - Family phase.</title>
        <authorList>
            <person name="Zhang G."/>
        </authorList>
    </citation>
    <scope>NUCLEOTIDE SEQUENCE [LARGE SCALE GENOMIC DNA]</scope>
    <source>
        <strain evidence="15">B10K-DU-029-28</strain>
    </source>
</reference>
<keyword evidence="4" id="KW-0238">DNA-binding</keyword>
<organism evidence="15 16">
    <name type="scientific">Anhinga rufa</name>
    <name type="common">African darter</name>
    <dbReference type="NCBI Taxonomy" id="317792"/>
    <lineage>
        <taxon>Eukaryota</taxon>
        <taxon>Metazoa</taxon>
        <taxon>Chordata</taxon>
        <taxon>Craniata</taxon>
        <taxon>Vertebrata</taxon>
        <taxon>Euteleostomi</taxon>
        <taxon>Archelosauria</taxon>
        <taxon>Archosauria</taxon>
        <taxon>Dinosauria</taxon>
        <taxon>Saurischia</taxon>
        <taxon>Theropoda</taxon>
        <taxon>Coelurosauria</taxon>
        <taxon>Aves</taxon>
        <taxon>Neognathae</taxon>
        <taxon>Neoaves</taxon>
        <taxon>Aequornithes</taxon>
        <taxon>Suliformes</taxon>
        <taxon>Anhingidae</taxon>
        <taxon>Anhinga</taxon>
    </lineage>
</organism>
<dbReference type="OrthoDB" id="2143914at2759"/>
<evidence type="ECO:0000256" key="3">
    <source>
        <dbReference type="ARBA" id="ARBA00023015"/>
    </source>
</evidence>
<evidence type="ECO:0000256" key="10">
    <source>
        <dbReference type="SAM" id="Coils"/>
    </source>
</evidence>
<name>A0A7L3GEH0_9AVES</name>
<dbReference type="Proteomes" id="UP000528690">
    <property type="component" value="Unassembled WGS sequence"/>
</dbReference>
<feature type="compositionally biased region" description="Acidic residues" evidence="11">
    <location>
        <begin position="463"/>
        <end position="478"/>
    </location>
</feature>
<evidence type="ECO:0000256" key="1">
    <source>
        <dbReference type="ARBA" id="ARBA00022553"/>
    </source>
</evidence>
<dbReference type="GO" id="GO:0042796">
    <property type="term" value="P:snRNA transcription by RNA polymerase III"/>
    <property type="evidence" value="ECO:0007669"/>
    <property type="project" value="TreeGrafter"/>
</dbReference>
<keyword evidence="2" id="KW-0677">Repeat</keyword>
<dbReference type="EMBL" id="VZTV01053851">
    <property type="protein sequence ID" value="NXT90828.1"/>
    <property type="molecule type" value="Genomic_DNA"/>
</dbReference>
<gene>
    <name evidence="15" type="primary">Snapc4</name>
    <name evidence="15" type="ORF">ANHRUF_R00110</name>
</gene>
<feature type="domain" description="Myb-like" evidence="12">
    <location>
        <begin position="228"/>
        <end position="280"/>
    </location>
</feature>
<comment type="caution">
    <text evidence="15">The sequence shown here is derived from an EMBL/GenBank/DDBJ whole genome shotgun (WGS) entry which is preliminary data.</text>
</comment>
<keyword evidence="1" id="KW-0597">Phosphoprotein</keyword>
<evidence type="ECO:0000259" key="12">
    <source>
        <dbReference type="PROSITE" id="PS50090"/>
    </source>
</evidence>
<keyword evidence="5" id="KW-0804">Transcription</keyword>
<feature type="non-terminal residue" evidence="15">
    <location>
        <position position="1313"/>
    </location>
</feature>
<feature type="domain" description="SANT" evidence="13">
    <location>
        <begin position="231"/>
        <end position="284"/>
    </location>
</feature>
<dbReference type="GO" id="GO:0042795">
    <property type="term" value="P:snRNA transcription by RNA polymerase II"/>
    <property type="evidence" value="ECO:0007669"/>
    <property type="project" value="TreeGrafter"/>
</dbReference>
<evidence type="ECO:0000313" key="15">
    <source>
        <dbReference type="EMBL" id="NXT90828.1"/>
    </source>
</evidence>
<dbReference type="SMART" id="SM00717">
    <property type="entry name" value="SANT"/>
    <property type="match status" value="5"/>
</dbReference>
<dbReference type="PROSITE" id="PS50090">
    <property type="entry name" value="MYB_LIKE"/>
    <property type="match status" value="4"/>
</dbReference>
<feature type="region of interest" description="Disordered" evidence="11">
    <location>
        <begin position="496"/>
        <end position="529"/>
    </location>
</feature>
<evidence type="ECO:0000256" key="8">
    <source>
        <dbReference type="ARBA" id="ARBA00071222"/>
    </source>
</evidence>
<dbReference type="FunFam" id="1.10.10.60:FF:000314">
    <property type="entry name" value="Small nuclear RNA-activating complex, polypeptide 4"/>
    <property type="match status" value="1"/>
</dbReference>
<dbReference type="GO" id="GO:0001006">
    <property type="term" value="F:RNA polymerase III type 3 promoter sequence-specific DNA binding"/>
    <property type="evidence" value="ECO:0007669"/>
    <property type="project" value="TreeGrafter"/>
</dbReference>
<feature type="non-terminal residue" evidence="15">
    <location>
        <position position="1"/>
    </location>
</feature>
<feature type="compositionally biased region" description="Polar residues" evidence="11">
    <location>
        <begin position="1028"/>
        <end position="1038"/>
    </location>
</feature>
<feature type="region of interest" description="Disordered" evidence="11">
    <location>
        <begin position="885"/>
        <end position="908"/>
    </location>
</feature>
<evidence type="ECO:0000256" key="11">
    <source>
        <dbReference type="SAM" id="MobiDB-lite"/>
    </source>
</evidence>